<reference evidence="2" key="1">
    <citation type="submission" date="2020-02" db="EMBL/GenBank/DDBJ databases">
        <authorList>
            <person name="Scholz U."/>
            <person name="Mascher M."/>
            <person name="Fiebig A."/>
        </authorList>
    </citation>
    <scope>NUCLEOTIDE SEQUENCE</scope>
</reference>
<name>A0A7I8K1E2_SPIIN</name>
<dbReference type="EMBL" id="LR746265">
    <property type="protein sequence ID" value="CAA7390771.1"/>
    <property type="molecule type" value="Genomic_DNA"/>
</dbReference>
<evidence type="ECO:0000256" key="1">
    <source>
        <dbReference type="SAM" id="MobiDB-lite"/>
    </source>
</evidence>
<keyword evidence="3" id="KW-1185">Reference proteome</keyword>
<evidence type="ECO:0000313" key="3">
    <source>
        <dbReference type="Proteomes" id="UP000663760"/>
    </source>
</evidence>
<feature type="compositionally biased region" description="Polar residues" evidence="1">
    <location>
        <begin position="97"/>
        <end position="110"/>
    </location>
</feature>
<gene>
    <name evidence="2" type="ORF">SI8410_02002199</name>
</gene>
<accession>A0A7I8K1E2</accession>
<dbReference type="AlphaFoldDB" id="A0A7I8K1E2"/>
<feature type="compositionally biased region" description="Polar residues" evidence="1">
    <location>
        <begin position="75"/>
        <end position="88"/>
    </location>
</feature>
<organism evidence="2 3">
    <name type="scientific">Spirodela intermedia</name>
    <name type="common">Intermediate duckweed</name>
    <dbReference type="NCBI Taxonomy" id="51605"/>
    <lineage>
        <taxon>Eukaryota</taxon>
        <taxon>Viridiplantae</taxon>
        <taxon>Streptophyta</taxon>
        <taxon>Embryophyta</taxon>
        <taxon>Tracheophyta</taxon>
        <taxon>Spermatophyta</taxon>
        <taxon>Magnoliopsida</taxon>
        <taxon>Liliopsida</taxon>
        <taxon>Araceae</taxon>
        <taxon>Lemnoideae</taxon>
        <taxon>Spirodela</taxon>
    </lineage>
</organism>
<proteinExistence type="predicted"/>
<protein>
    <submittedName>
        <fullName evidence="2">Uncharacterized protein</fullName>
    </submittedName>
</protein>
<sequence>MATPEIHSGATTRLKSLPISFASPKSETLAVKSPRWGSSEQKPRRRTRLTCWMLPMVRTSARNSRSPPPGRSRRFTATSDESGSSPRNTAPKPPWPSSSENSLVAVDSSL</sequence>
<evidence type="ECO:0000313" key="2">
    <source>
        <dbReference type="EMBL" id="CAA7390771.1"/>
    </source>
</evidence>
<feature type="region of interest" description="Disordered" evidence="1">
    <location>
        <begin position="1"/>
        <end position="110"/>
    </location>
</feature>
<dbReference type="Proteomes" id="UP000663760">
    <property type="component" value="Chromosome 2"/>
</dbReference>